<gene>
    <name evidence="3" type="ORF">HF682_15745</name>
</gene>
<accession>A0A847S4E9</accession>
<proteinExistence type="predicted"/>
<protein>
    <submittedName>
        <fullName evidence="3">Uncharacterized protein</fullName>
    </submittedName>
</protein>
<organism evidence="3 4">
    <name type="scientific">Leeia aquatica</name>
    <dbReference type="NCBI Taxonomy" id="2725557"/>
    <lineage>
        <taxon>Bacteria</taxon>
        <taxon>Pseudomonadati</taxon>
        <taxon>Pseudomonadota</taxon>
        <taxon>Betaproteobacteria</taxon>
        <taxon>Neisseriales</taxon>
        <taxon>Leeiaceae</taxon>
        <taxon>Leeia</taxon>
    </lineage>
</organism>
<sequence length="72" mass="7543">MKKTILAAAFVALSAGTVFAGSDGDHGADRPLNQTRWQSMFMAKSADKLLAEDGLTGDGHRTDGVPPRGSLQ</sequence>
<dbReference type="RefSeq" id="WP_168878289.1">
    <property type="nucleotide sequence ID" value="NZ_JABAIM010000004.1"/>
</dbReference>
<dbReference type="EMBL" id="JABAIM010000004">
    <property type="protein sequence ID" value="NLR76621.1"/>
    <property type="molecule type" value="Genomic_DNA"/>
</dbReference>
<dbReference type="Proteomes" id="UP000587991">
    <property type="component" value="Unassembled WGS sequence"/>
</dbReference>
<evidence type="ECO:0000256" key="2">
    <source>
        <dbReference type="SAM" id="SignalP"/>
    </source>
</evidence>
<name>A0A847S4E9_9NEIS</name>
<keyword evidence="4" id="KW-1185">Reference proteome</keyword>
<evidence type="ECO:0000256" key="1">
    <source>
        <dbReference type="SAM" id="MobiDB-lite"/>
    </source>
</evidence>
<evidence type="ECO:0000313" key="4">
    <source>
        <dbReference type="Proteomes" id="UP000587991"/>
    </source>
</evidence>
<feature type="chain" id="PRO_5032874878" evidence="2">
    <location>
        <begin position="21"/>
        <end position="72"/>
    </location>
</feature>
<evidence type="ECO:0000313" key="3">
    <source>
        <dbReference type="EMBL" id="NLR76621.1"/>
    </source>
</evidence>
<dbReference type="AlphaFoldDB" id="A0A847S4E9"/>
<comment type="caution">
    <text evidence="3">The sequence shown here is derived from an EMBL/GenBank/DDBJ whole genome shotgun (WGS) entry which is preliminary data.</text>
</comment>
<feature type="region of interest" description="Disordered" evidence="1">
    <location>
        <begin position="52"/>
        <end position="72"/>
    </location>
</feature>
<keyword evidence="2" id="KW-0732">Signal</keyword>
<feature type="signal peptide" evidence="2">
    <location>
        <begin position="1"/>
        <end position="20"/>
    </location>
</feature>
<reference evidence="3 4" key="1">
    <citation type="submission" date="2020-04" db="EMBL/GenBank/DDBJ databases">
        <title>Draft genome of Leeia sp. IMCC25680.</title>
        <authorList>
            <person name="Song J."/>
            <person name="Cho J.-C."/>
        </authorList>
    </citation>
    <scope>NUCLEOTIDE SEQUENCE [LARGE SCALE GENOMIC DNA]</scope>
    <source>
        <strain evidence="3 4">IMCC25680</strain>
    </source>
</reference>